<dbReference type="Pfam" id="PF13524">
    <property type="entry name" value="Glyco_trans_1_2"/>
    <property type="match status" value="1"/>
</dbReference>
<name>A0A917M3K6_9BACI</name>
<dbReference type="InterPro" id="IPR055259">
    <property type="entry name" value="YkvP/CgeB_Glyco_trans-like"/>
</dbReference>
<evidence type="ECO:0000259" key="1">
    <source>
        <dbReference type="Pfam" id="PF13524"/>
    </source>
</evidence>
<comment type="caution">
    <text evidence="2">The sequence shown here is derived from an EMBL/GenBank/DDBJ whole genome shotgun (WGS) entry which is preliminary data.</text>
</comment>
<evidence type="ECO:0000313" key="3">
    <source>
        <dbReference type="Proteomes" id="UP000622860"/>
    </source>
</evidence>
<feature type="domain" description="Spore protein YkvP/CgeB glycosyl transferase-like" evidence="1">
    <location>
        <begin position="181"/>
        <end position="298"/>
    </location>
</feature>
<sequence>MLTILFIADDTSNFVHKMYYYLEQELAKKANVLFWRKPGHIDSILRQLPEKPDFILLLNDLGLQMAPLIKGLAHTGIPTGLFINDVHRFVNLRRNYIAKHNIQYLFTIVRDKFVEVYPEYIARMEWFPHFAETDIFRDYHIHKDIDLLLTGAVSDVYPLRQKIVKAYETNPNFVYHKHPGYRNFSKPKENDYFIGQKYAMELNRAKIVFTCPSVFQYPVIKYFEVLACKTLLIAPTFQELEDLGFIPYKHFVPINEDNFIEKADYYLANNQERQNIAEQGYEFVRHRHSIKKRAEQLINRIERIIQDKGG</sequence>
<dbReference type="RefSeq" id="WP_188455304.1">
    <property type="nucleotide sequence ID" value="NZ_BMFR01000007.1"/>
</dbReference>
<keyword evidence="3" id="KW-1185">Reference proteome</keyword>
<dbReference type="Gene3D" id="3.40.50.2000">
    <property type="entry name" value="Glycogen Phosphorylase B"/>
    <property type="match status" value="1"/>
</dbReference>
<reference evidence="2" key="1">
    <citation type="journal article" date="2014" name="Int. J. Syst. Evol. Microbiol.">
        <title>Complete genome sequence of Corynebacterium casei LMG S-19264T (=DSM 44701T), isolated from a smear-ripened cheese.</title>
        <authorList>
            <consortium name="US DOE Joint Genome Institute (JGI-PGF)"/>
            <person name="Walter F."/>
            <person name="Albersmeier A."/>
            <person name="Kalinowski J."/>
            <person name="Ruckert C."/>
        </authorList>
    </citation>
    <scope>NUCLEOTIDE SEQUENCE</scope>
    <source>
        <strain evidence="2">CGMCC 1.12754</strain>
    </source>
</reference>
<proteinExistence type="predicted"/>
<reference evidence="2" key="2">
    <citation type="submission" date="2020-09" db="EMBL/GenBank/DDBJ databases">
        <authorList>
            <person name="Sun Q."/>
            <person name="Zhou Y."/>
        </authorList>
    </citation>
    <scope>NUCLEOTIDE SEQUENCE</scope>
    <source>
        <strain evidence="2">CGMCC 1.12754</strain>
    </source>
</reference>
<protein>
    <recommendedName>
        <fullName evidence="1">Spore protein YkvP/CgeB glycosyl transferase-like domain-containing protein</fullName>
    </recommendedName>
</protein>
<organism evidence="2 3">
    <name type="scientific">Virgibacillus oceani</name>
    <dbReference type="NCBI Taxonomy" id="1479511"/>
    <lineage>
        <taxon>Bacteria</taxon>
        <taxon>Bacillati</taxon>
        <taxon>Bacillota</taxon>
        <taxon>Bacilli</taxon>
        <taxon>Bacillales</taxon>
        <taxon>Bacillaceae</taxon>
        <taxon>Virgibacillus</taxon>
    </lineage>
</organism>
<dbReference type="Proteomes" id="UP000622860">
    <property type="component" value="Unassembled WGS sequence"/>
</dbReference>
<evidence type="ECO:0000313" key="2">
    <source>
        <dbReference type="EMBL" id="GGG75556.1"/>
    </source>
</evidence>
<dbReference type="SUPFAM" id="SSF53756">
    <property type="entry name" value="UDP-Glycosyltransferase/glycogen phosphorylase"/>
    <property type="match status" value="1"/>
</dbReference>
<gene>
    <name evidence="2" type="ORF">GCM10011398_20510</name>
</gene>
<accession>A0A917M3K6</accession>
<dbReference type="EMBL" id="BMFR01000007">
    <property type="protein sequence ID" value="GGG75556.1"/>
    <property type="molecule type" value="Genomic_DNA"/>
</dbReference>
<dbReference type="AlphaFoldDB" id="A0A917M3K6"/>